<keyword evidence="1" id="KW-0812">Transmembrane</keyword>
<evidence type="ECO:0000313" key="3">
    <source>
        <dbReference type="Proteomes" id="UP000064921"/>
    </source>
</evidence>
<dbReference type="RefSeq" id="WP_058898866.1">
    <property type="nucleotide sequence ID" value="NZ_CP013068.1"/>
</dbReference>
<evidence type="ECO:0000256" key="1">
    <source>
        <dbReference type="SAM" id="Phobius"/>
    </source>
</evidence>
<dbReference type="Proteomes" id="UP000064921">
    <property type="component" value="Chromosome"/>
</dbReference>
<gene>
    <name evidence="2" type="ORF">APZ00_10230</name>
</gene>
<dbReference type="AlphaFoldDB" id="A0A0U3N7Y8"/>
<keyword evidence="1" id="KW-1133">Transmembrane helix</keyword>
<protein>
    <submittedName>
        <fullName evidence="2">Uncharacterized protein</fullName>
    </submittedName>
</protein>
<reference evidence="2 3" key="1">
    <citation type="submission" date="2015-10" db="EMBL/GenBank/DDBJ databases">
        <title>The world's first case of liver abscess caused by Pannonibacter phragmitetus.</title>
        <authorList>
            <person name="Ming D."/>
            <person name="Wang M."/>
            <person name="Zhou Y."/>
            <person name="Jiang T."/>
            <person name="Hu S."/>
        </authorList>
    </citation>
    <scope>NUCLEOTIDE SEQUENCE [LARGE SCALE GENOMIC DNA]</scope>
    <source>
        <strain evidence="2 3">31801</strain>
    </source>
</reference>
<keyword evidence="3" id="KW-1185">Reference proteome</keyword>
<dbReference type="STRING" id="121719.APZ00_10230"/>
<proteinExistence type="predicted"/>
<feature type="transmembrane region" description="Helical" evidence="1">
    <location>
        <begin position="33"/>
        <end position="51"/>
    </location>
</feature>
<dbReference type="EMBL" id="CP013068">
    <property type="protein sequence ID" value="ALV27387.1"/>
    <property type="molecule type" value="Genomic_DNA"/>
</dbReference>
<keyword evidence="1" id="KW-0472">Membrane</keyword>
<evidence type="ECO:0000313" key="2">
    <source>
        <dbReference type="EMBL" id="ALV27387.1"/>
    </source>
</evidence>
<accession>A0A0U3N7Y8</accession>
<organism evidence="2 3">
    <name type="scientific">Pannonibacter phragmitetus</name>
    <dbReference type="NCBI Taxonomy" id="121719"/>
    <lineage>
        <taxon>Bacteria</taxon>
        <taxon>Pseudomonadati</taxon>
        <taxon>Pseudomonadota</taxon>
        <taxon>Alphaproteobacteria</taxon>
        <taxon>Hyphomicrobiales</taxon>
        <taxon>Stappiaceae</taxon>
        <taxon>Pannonibacter</taxon>
    </lineage>
</organism>
<name>A0A0U3N7Y8_9HYPH</name>
<dbReference type="KEGG" id="pphr:APZ00_10230"/>
<sequence length="61" mass="6467">MPIIVTIAVIVLAAFVSTSTGSADAFIAVLFVGPFAAVGLFYVLMLVGWLVKAVRNRSEPR</sequence>